<dbReference type="RefSeq" id="WP_108548347.1">
    <property type="nucleotide sequence ID" value="NZ_CP028905.1"/>
</dbReference>
<dbReference type="InterPro" id="IPR003331">
    <property type="entry name" value="UDP_GlcNAc_Epimerase_2_dom"/>
</dbReference>
<dbReference type="GO" id="GO:0016853">
    <property type="term" value="F:isomerase activity"/>
    <property type="evidence" value="ECO:0007669"/>
    <property type="project" value="UniProtKB-KW"/>
</dbReference>
<dbReference type="Pfam" id="PF02350">
    <property type="entry name" value="Epimerase_2"/>
    <property type="match status" value="1"/>
</dbReference>
<dbReference type="PANTHER" id="PTHR43174">
    <property type="entry name" value="UDP-N-ACETYLGLUCOSAMINE 2-EPIMERASE"/>
    <property type="match status" value="1"/>
</dbReference>
<dbReference type="OrthoDB" id="9803238at2"/>
<dbReference type="Proteomes" id="UP000077405">
    <property type="component" value="Plasmid pYZ4"/>
</dbReference>
<dbReference type="EMBL" id="CP028905">
    <property type="protein sequence ID" value="AWB08072.1"/>
    <property type="molecule type" value="Genomic_DNA"/>
</dbReference>
<feature type="domain" description="UDP-N-acetylglucosamine 2-epimerase" evidence="2">
    <location>
        <begin position="32"/>
        <end position="361"/>
    </location>
</feature>
<protein>
    <submittedName>
        <fullName evidence="3">UDP-N-acetylglucosamine 2-epimerase (Non-hydrolyzing)</fullName>
    </submittedName>
</protein>
<keyword evidence="3" id="KW-0614">Plasmid</keyword>
<reference evidence="3 4" key="1">
    <citation type="submission" date="2018-04" db="EMBL/GenBank/DDBJ databases">
        <title>Complete genome sequence of the nitrogen-fixing bacterium Azospirillum humicireducens type strain SgZ-5.</title>
        <authorList>
            <person name="Yu Z."/>
        </authorList>
    </citation>
    <scope>NUCLEOTIDE SEQUENCE [LARGE SCALE GENOMIC DNA]</scope>
    <source>
        <strain evidence="3 4">SgZ-5</strain>
        <plasmid evidence="3 4">pYZ4</plasmid>
    </source>
</reference>
<evidence type="ECO:0000313" key="3">
    <source>
        <dbReference type="EMBL" id="AWB08072.1"/>
    </source>
</evidence>
<evidence type="ECO:0000256" key="1">
    <source>
        <dbReference type="RuleBase" id="RU003513"/>
    </source>
</evidence>
<keyword evidence="1" id="KW-0413">Isomerase</keyword>
<dbReference type="InterPro" id="IPR029767">
    <property type="entry name" value="WecB-like"/>
</dbReference>
<dbReference type="SUPFAM" id="SSF53756">
    <property type="entry name" value="UDP-Glycosyltransferase/glycogen phosphorylase"/>
    <property type="match status" value="1"/>
</dbReference>
<geneLocation type="plasmid" evidence="3 4">
    <name>pYZ4</name>
</geneLocation>
<keyword evidence="4" id="KW-1185">Reference proteome</keyword>
<dbReference type="Gene3D" id="3.40.50.2000">
    <property type="entry name" value="Glycogen Phosphorylase B"/>
    <property type="match status" value="2"/>
</dbReference>
<evidence type="ECO:0000313" key="4">
    <source>
        <dbReference type="Proteomes" id="UP000077405"/>
    </source>
</evidence>
<gene>
    <name evidence="3" type="ORF">A6A40_23820</name>
</gene>
<evidence type="ECO:0000259" key="2">
    <source>
        <dbReference type="Pfam" id="PF02350"/>
    </source>
</evidence>
<proteinExistence type="inferred from homology"/>
<sequence>MTGPLLKLCSVVGARPQFVKAGAVAKAMAGSGIDDVLIHTGQHYDFNMSEVFFRELDLAPPAHNLGVGSGSHAVQTARMLEGLELLFERERPDAVLVYGDTNSTLAATLAAVKLGIPVAHVEAGLRSFNRTMPEEINRTVADSVCDLLFAPTVEAMEQLRREGQPEERIRLSGDVMYDAALMTADLARRQSSILDRLGLAEKGFLLATIHRAENTDDPRRLRVLIGALELAAEALPVVLPLHPRTRAALDRLGILQKAARRLKLIEPVGFIDMVRLEMAARTIATDSGGVQKEAFFYRVPCCVLRNETEWRELLEAGWNRLLPPDDDPRAMAAELLAERPAGRDITPYGKGDAGRIIVETLLDRYGRRSRA</sequence>
<dbReference type="CDD" id="cd03786">
    <property type="entry name" value="GTB_UDP-GlcNAc_2-Epimerase"/>
    <property type="match status" value="1"/>
</dbReference>
<comment type="similarity">
    <text evidence="1">Belongs to the UDP-N-acetylglucosamine 2-epimerase family.</text>
</comment>
<accession>A0A2R4VUG8</accession>
<name>A0A2R4VUG8_9PROT</name>
<dbReference type="PANTHER" id="PTHR43174:SF1">
    <property type="entry name" value="UDP-N-ACETYLGLUCOSAMINE 2-EPIMERASE"/>
    <property type="match status" value="1"/>
</dbReference>
<dbReference type="KEGG" id="ahu:A6A40_23820"/>
<dbReference type="AlphaFoldDB" id="A0A2R4VUG8"/>
<organism evidence="3 4">
    <name type="scientific">Azospirillum humicireducens</name>
    <dbReference type="NCBI Taxonomy" id="1226968"/>
    <lineage>
        <taxon>Bacteria</taxon>
        <taxon>Pseudomonadati</taxon>
        <taxon>Pseudomonadota</taxon>
        <taxon>Alphaproteobacteria</taxon>
        <taxon>Rhodospirillales</taxon>
        <taxon>Azospirillaceae</taxon>
        <taxon>Azospirillum</taxon>
    </lineage>
</organism>
<dbReference type="NCBIfam" id="TIGR00236">
    <property type="entry name" value="wecB"/>
    <property type="match status" value="1"/>
</dbReference>